<reference evidence="2" key="1">
    <citation type="journal article" date="2020" name="G3 (Bethesda)">
        <title>High-Quality Assemblies for Three Invasive Social Wasps from the &lt;i&gt;Vespula&lt;/i&gt; Genus.</title>
        <authorList>
            <person name="Harrop T.W.R."/>
            <person name="Guhlin J."/>
            <person name="McLaughlin G.M."/>
            <person name="Permina E."/>
            <person name="Stockwell P."/>
            <person name="Gilligan J."/>
            <person name="Le Lec M.F."/>
            <person name="Gruber M.A.M."/>
            <person name="Quinn O."/>
            <person name="Lovegrove M."/>
            <person name="Duncan E.J."/>
            <person name="Remnant E.J."/>
            <person name="Van Eeckhoven J."/>
            <person name="Graham B."/>
            <person name="Knapp R.A."/>
            <person name="Langford K.W."/>
            <person name="Kronenberg Z."/>
            <person name="Press M.O."/>
            <person name="Eacker S.M."/>
            <person name="Wilson-Rankin E.E."/>
            <person name="Purcell J."/>
            <person name="Lester P.J."/>
            <person name="Dearden P.K."/>
        </authorList>
    </citation>
    <scope>NUCLEOTIDE SEQUENCE</scope>
    <source>
        <strain evidence="2">Volc-1</strain>
    </source>
</reference>
<comment type="caution">
    <text evidence="2">The sequence shown here is derived from an EMBL/GenBank/DDBJ whole genome shotgun (WGS) entry which is preliminary data.</text>
</comment>
<dbReference type="Proteomes" id="UP000600918">
    <property type="component" value="Unassembled WGS sequence"/>
</dbReference>
<name>A0A834PB79_VESPE</name>
<evidence type="ECO:0000313" key="2">
    <source>
        <dbReference type="EMBL" id="KAF7434793.1"/>
    </source>
</evidence>
<feature type="region of interest" description="Disordered" evidence="1">
    <location>
        <begin position="61"/>
        <end position="80"/>
    </location>
</feature>
<sequence>MEISPWKSLTRSARSTCQKCIPSEYIVLDILPTQTAHPGCNKQWDEAVIVGSSVRMSRRKRRRRVASSGAVDDSGGVCWY</sequence>
<dbReference type="EMBL" id="JACSDY010000002">
    <property type="protein sequence ID" value="KAF7434793.1"/>
    <property type="molecule type" value="Genomic_DNA"/>
</dbReference>
<organism evidence="2 3">
    <name type="scientific">Vespula pensylvanica</name>
    <name type="common">Western yellow jacket</name>
    <name type="synonym">Wasp</name>
    <dbReference type="NCBI Taxonomy" id="30213"/>
    <lineage>
        <taxon>Eukaryota</taxon>
        <taxon>Metazoa</taxon>
        <taxon>Ecdysozoa</taxon>
        <taxon>Arthropoda</taxon>
        <taxon>Hexapoda</taxon>
        <taxon>Insecta</taxon>
        <taxon>Pterygota</taxon>
        <taxon>Neoptera</taxon>
        <taxon>Endopterygota</taxon>
        <taxon>Hymenoptera</taxon>
        <taxon>Apocrita</taxon>
        <taxon>Aculeata</taxon>
        <taxon>Vespoidea</taxon>
        <taxon>Vespidae</taxon>
        <taxon>Vespinae</taxon>
        <taxon>Vespula</taxon>
    </lineage>
</organism>
<evidence type="ECO:0000256" key="1">
    <source>
        <dbReference type="SAM" id="MobiDB-lite"/>
    </source>
</evidence>
<protein>
    <submittedName>
        <fullName evidence="2">Uncharacterized protein</fullName>
    </submittedName>
</protein>
<gene>
    <name evidence="2" type="ORF">H0235_002984</name>
</gene>
<evidence type="ECO:0000313" key="3">
    <source>
        <dbReference type="Proteomes" id="UP000600918"/>
    </source>
</evidence>
<keyword evidence="3" id="KW-1185">Reference proteome</keyword>
<dbReference type="AlphaFoldDB" id="A0A834PB79"/>
<proteinExistence type="predicted"/>
<accession>A0A834PB79</accession>